<dbReference type="Gene3D" id="3.40.630.30">
    <property type="match status" value="1"/>
</dbReference>
<proteinExistence type="predicted"/>
<evidence type="ECO:0000256" key="1">
    <source>
        <dbReference type="SAM" id="MobiDB-lite"/>
    </source>
</evidence>
<evidence type="ECO:0000259" key="2">
    <source>
        <dbReference type="PROSITE" id="PS51186"/>
    </source>
</evidence>
<dbReference type="InterPro" id="IPR000182">
    <property type="entry name" value="GNAT_dom"/>
</dbReference>
<evidence type="ECO:0000313" key="3">
    <source>
        <dbReference type="EMBL" id="QFG04322.1"/>
    </source>
</evidence>
<organism evidence="3 4">
    <name type="scientific">Tepidiforma bonchosmolovskayae</name>
    <dbReference type="NCBI Taxonomy" id="2601677"/>
    <lineage>
        <taxon>Bacteria</taxon>
        <taxon>Bacillati</taxon>
        <taxon>Chloroflexota</taxon>
        <taxon>Tepidiformia</taxon>
        <taxon>Tepidiformales</taxon>
        <taxon>Tepidiformaceae</taxon>
        <taxon>Tepidiforma</taxon>
    </lineage>
</organism>
<reference evidence="3 4" key="1">
    <citation type="submission" date="2019-08" db="EMBL/GenBank/DDBJ databases">
        <authorList>
            <person name="Toschakov S.V."/>
        </authorList>
    </citation>
    <scope>NUCLEOTIDE SEQUENCE [LARGE SCALE GENOMIC DNA]</scope>
    <source>
        <strain evidence="3 4">3753O</strain>
    </source>
</reference>
<dbReference type="Proteomes" id="UP000326331">
    <property type="component" value="Chromosome"/>
</dbReference>
<sequence>MRASSPLTARGVNAEASGSRSRVCAGGSRKFSQACSISTARWNASERPRAARSNVSIRSDERRWWSRNAPATSACESSSHARWRSLHCTSPPPRALAKYPAGSRMEASQPRSSSMSGSLRRLLRGFTHAGSGGSRYHGREAARSHPAPAEESAMPSGFVIRPAMPAEEADLYAIHRAAMEVYVTQTWGPWDDAWQQDRFAGSWPDLRLAIEVEGELAGFLDLDEQGDSVDIAALELAPRWQRHGIGSAIIRAVQARAAELERPVTLQVLKVNPARSLVERLGFRQVGETDTHYQMAWQARA</sequence>
<dbReference type="EMBL" id="CP042829">
    <property type="protein sequence ID" value="QFG04322.1"/>
    <property type="molecule type" value="Genomic_DNA"/>
</dbReference>
<accession>A0ABX6C4Y2</accession>
<dbReference type="Pfam" id="PF00583">
    <property type="entry name" value="Acetyltransf_1"/>
    <property type="match status" value="1"/>
</dbReference>
<dbReference type="InterPro" id="IPR016181">
    <property type="entry name" value="Acyl_CoA_acyltransferase"/>
</dbReference>
<feature type="region of interest" description="Disordered" evidence="1">
    <location>
        <begin position="95"/>
        <end position="115"/>
    </location>
</feature>
<feature type="region of interest" description="Disordered" evidence="1">
    <location>
        <begin position="1"/>
        <end position="24"/>
    </location>
</feature>
<gene>
    <name evidence="3" type="ORF">Tbon_05765</name>
</gene>
<feature type="region of interest" description="Disordered" evidence="1">
    <location>
        <begin position="129"/>
        <end position="154"/>
    </location>
</feature>
<keyword evidence="4" id="KW-1185">Reference proteome</keyword>
<dbReference type="SUPFAM" id="SSF55729">
    <property type="entry name" value="Acyl-CoA N-acyltransferases (Nat)"/>
    <property type="match status" value="1"/>
</dbReference>
<evidence type="ECO:0000313" key="4">
    <source>
        <dbReference type="Proteomes" id="UP000326331"/>
    </source>
</evidence>
<dbReference type="CDD" id="cd04301">
    <property type="entry name" value="NAT_SF"/>
    <property type="match status" value="1"/>
</dbReference>
<feature type="domain" description="N-acetyltransferase" evidence="2">
    <location>
        <begin position="158"/>
        <end position="300"/>
    </location>
</feature>
<name>A0ABX6C4Y2_9CHLR</name>
<protein>
    <submittedName>
        <fullName evidence="3">GNAT family N-acetyltransferase</fullName>
    </submittedName>
</protein>
<reference evidence="3 4" key="2">
    <citation type="submission" date="2019-10" db="EMBL/GenBank/DDBJ databases">
        <title>Thermopilla bonchosmolovskayae gen. nov., sp. nov., a moderately thermophilic Chloroflexi bacterium from a Chukotka hot spring (Arctic, Russia), representing a novel classis Thermopillaia, which include previously uncultivated lineage OLB14.</title>
        <authorList>
            <person name="Kochetkova T.V."/>
            <person name="Zayulina K.S."/>
            <person name="Zhigarkov V.S."/>
            <person name="Minaev N.V."/>
            <person name="Novikov A."/>
            <person name="Toshchakov S.V."/>
            <person name="Elcheninov A.G."/>
            <person name="Kublanov I.V."/>
        </authorList>
    </citation>
    <scope>NUCLEOTIDE SEQUENCE [LARGE SCALE GENOMIC DNA]</scope>
    <source>
        <strain evidence="3 4">3753O</strain>
    </source>
</reference>
<dbReference type="PROSITE" id="PS51186">
    <property type="entry name" value="GNAT"/>
    <property type="match status" value="1"/>
</dbReference>